<evidence type="ECO:0000313" key="3">
    <source>
        <dbReference type="EMBL" id="TDO23769.1"/>
    </source>
</evidence>
<dbReference type="Gene3D" id="2.40.30.10">
    <property type="entry name" value="Translation factors"/>
    <property type="match status" value="1"/>
</dbReference>
<name>A0A4R6INE7_9SPHI</name>
<dbReference type="SUPFAM" id="SSF50465">
    <property type="entry name" value="EF-Tu/eEF-1alpha/eIF2-gamma C-terminal domain"/>
    <property type="match status" value="1"/>
</dbReference>
<dbReference type="RefSeq" id="WP_133551316.1">
    <property type="nucleotide sequence ID" value="NZ_SNWM01000001.1"/>
</dbReference>
<dbReference type="OrthoDB" id="292264at2"/>
<accession>A0A4R6INE7</accession>
<reference evidence="3 4" key="1">
    <citation type="submission" date="2019-03" db="EMBL/GenBank/DDBJ databases">
        <title>Genomic Encyclopedia of Archaeal and Bacterial Type Strains, Phase II (KMG-II): from individual species to whole genera.</title>
        <authorList>
            <person name="Goeker M."/>
        </authorList>
    </citation>
    <scope>NUCLEOTIDE SEQUENCE [LARGE SCALE GENOMIC DNA]</scope>
    <source>
        <strain evidence="3 4">DSM 19034</strain>
    </source>
</reference>
<protein>
    <submittedName>
        <fullName evidence="3">Uncharacterized protein</fullName>
    </submittedName>
</protein>
<gene>
    <name evidence="3" type="ORF">CLV32_0054</name>
</gene>
<sequence length="224" mass="26060">MDNKIETYSTLWSLVELDQTEHKLKEIAFFFLNAMKDWPIQDQHRIADFDKELKEYFGSPLTIERIHAKKFNGKNAWQVEADSSIVEVIDTSARFCNESNFDNILKNILDFYEQEFKKTDFIAQLKYRTTEQGGRQTPAKSGYRPQIKFDFIEMQTSGQQTFIDKETVFPGETVNAKIKILSPDYFSGCLTEGMEFEFREGTTVIVTGEIKYGNDILLYTICKN</sequence>
<dbReference type="AlphaFoldDB" id="A0A4R6INE7"/>
<keyword evidence="1" id="KW-0547">Nucleotide-binding</keyword>
<dbReference type="InterPro" id="IPR009001">
    <property type="entry name" value="Transl_elong_EF1A/Init_IF2_C"/>
</dbReference>
<comment type="caution">
    <text evidence="3">The sequence shown here is derived from an EMBL/GenBank/DDBJ whole genome shotgun (WGS) entry which is preliminary data.</text>
</comment>
<keyword evidence="2" id="KW-0342">GTP-binding</keyword>
<evidence type="ECO:0000256" key="2">
    <source>
        <dbReference type="ARBA" id="ARBA00023134"/>
    </source>
</evidence>
<evidence type="ECO:0000313" key="4">
    <source>
        <dbReference type="Proteomes" id="UP000295499"/>
    </source>
</evidence>
<proteinExistence type="predicted"/>
<dbReference type="GO" id="GO:0005525">
    <property type="term" value="F:GTP binding"/>
    <property type="evidence" value="ECO:0007669"/>
    <property type="project" value="UniProtKB-KW"/>
</dbReference>
<dbReference type="Proteomes" id="UP000295499">
    <property type="component" value="Unassembled WGS sequence"/>
</dbReference>
<organism evidence="3 4">
    <name type="scientific">Pedobacter duraquae</name>
    <dbReference type="NCBI Taxonomy" id="425511"/>
    <lineage>
        <taxon>Bacteria</taxon>
        <taxon>Pseudomonadati</taxon>
        <taxon>Bacteroidota</taxon>
        <taxon>Sphingobacteriia</taxon>
        <taxon>Sphingobacteriales</taxon>
        <taxon>Sphingobacteriaceae</taxon>
        <taxon>Pedobacter</taxon>
    </lineage>
</organism>
<dbReference type="EMBL" id="SNWM01000001">
    <property type="protein sequence ID" value="TDO23769.1"/>
    <property type="molecule type" value="Genomic_DNA"/>
</dbReference>
<evidence type="ECO:0000256" key="1">
    <source>
        <dbReference type="ARBA" id="ARBA00022741"/>
    </source>
</evidence>
<keyword evidence="4" id="KW-1185">Reference proteome</keyword>